<name>A0A5C9A425_9GAMM</name>
<evidence type="ECO:0000313" key="2">
    <source>
        <dbReference type="EMBL" id="TXS94692.1"/>
    </source>
</evidence>
<evidence type="ECO:0000313" key="3">
    <source>
        <dbReference type="Proteomes" id="UP000321933"/>
    </source>
</evidence>
<sequence>MASRTSLILAAALGAGLALPAATSLAEPGDYGFWKTLGNLVSPPRANKPVSFAETQGMYPLQQRPSGFSDGFSPGDYDNWQQVDVPVSSGAMCGNGSPYKFFVYRVPDTSNTIMYFEGGGACWDYASCSGQTGIRGARNPNGIPDNYVQNINLLDFQNAANLGTAAASPLIYTHHPYNQFKTGEWNIVYVPYCTGDIYVGDRTAEYVNPDNSNETLVWHHNGLRNVQSVVSWVRNNLQEPKQLTVAGCSAGSIGALLNYSKLRGHFGSTYGYLIDDSGPVFNAPLTSGDTASYPSVPLHQEVLSSWTDTSVIGNPAAEHPLNMLGAITPGFDSNRLASLYGGLSGKFPGDRLGITHFLADGNFSSYSYERFYADIGNDPDPDSKLNKLRTLWQKDTAENLVPLLDATGNWSYYFPLYRDFNESHCVSVLDFRYGEIEELGLDTYDFMNNVVNYRGGPPLRAVESLSSSDYADNHDWFYDLVGGLL</sequence>
<feature type="signal peptide" evidence="1">
    <location>
        <begin position="1"/>
        <end position="26"/>
    </location>
</feature>
<evidence type="ECO:0008006" key="4">
    <source>
        <dbReference type="Google" id="ProtNLM"/>
    </source>
</evidence>
<gene>
    <name evidence="2" type="ORF">FVW59_01910</name>
</gene>
<dbReference type="AlphaFoldDB" id="A0A5C9A425"/>
<comment type="caution">
    <text evidence="2">The sequence shown here is derived from an EMBL/GenBank/DDBJ whole genome shotgun (WGS) entry which is preliminary data.</text>
</comment>
<dbReference type="Pfam" id="PF03283">
    <property type="entry name" value="PAE"/>
    <property type="match status" value="1"/>
</dbReference>
<dbReference type="Proteomes" id="UP000321933">
    <property type="component" value="Unassembled WGS sequence"/>
</dbReference>
<accession>A0A5C9A425</accession>
<dbReference type="InterPro" id="IPR029058">
    <property type="entry name" value="AB_hydrolase_fold"/>
</dbReference>
<protein>
    <recommendedName>
        <fullName evidence="4">Pectinacetylesterase</fullName>
    </recommendedName>
</protein>
<dbReference type="InterPro" id="IPR004963">
    <property type="entry name" value="PAE/NOTUM"/>
</dbReference>
<dbReference type="RefSeq" id="WP_148062534.1">
    <property type="nucleotide sequence ID" value="NZ_VRYZ01000001.1"/>
</dbReference>
<dbReference type="GO" id="GO:0016787">
    <property type="term" value="F:hydrolase activity"/>
    <property type="evidence" value="ECO:0007669"/>
    <property type="project" value="InterPro"/>
</dbReference>
<dbReference type="SUPFAM" id="SSF53474">
    <property type="entry name" value="alpha/beta-Hydrolases"/>
    <property type="match status" value="1"/>
</dbReference>
<dbReference type="PANTHER" id="PTHR21562:SF83">
    <property type="entry name" value="PECTIN ACETYLESTERASE 4"/>
    <property type="match status" value="1"/>
</dbReference>
<evidence type="ECO:0000256" key="1">
    <source>
        <dbReference type="SAM" id="SignalP"/>
    </source>
</evidence>
<keyword evidence="3" id="KW-1185">Reference proteome</keyword>
<organism evidence="2 3">
    <name type="scientific">Parahaliea aestuarii</name>
    <dbReference type="NCBI Taxonomy" id="1852021"/>
    <lineage>
        <taxon>Bacteria</taxon>
        <taxon>Pseudomonadati</taxon>
        <taxon>Pseudomonadota</taxon>
        <taxon>Gammaproteobacteria</taxon>
        <taxon>Cellvibrionales</taxon>
        <taxon>Halieaceae</taxon>
        <taxon>Parahaliea</taxon>
    </lineage>
</organism>
<dbReference type="PANTHER" id="PTHR21562">
    <property type="entry name" value="NOTUM-RELATED"/>
    <property type="match status" value="1"/>
</dbReference>
<dbReference type="OrthoDB" id="9802991at2"/>
<proteinExistence type="predicted"/>
<reference evidence="2 3" key="1">
    <citation type="submission" date="2019-08" db="EMBL/GenBank/DDBJ databases">
        <title>Parahaliea maris sp. nov., isolated from the surface seawater.</title>
        <authorList>
            <person name="Liu Y."/>
        </authorList>
    </citation>
    <scope>NUCLEOTIDE SEQUENCE [LARGE SCALE GENOMIC DNA]</scope>
    <source>
        <strain evidence="2 3">S2-26</strain>
    </source>
</reference>
<feature type="chain" id="PRO_5022714740" description="Pectinacetylesterase" evidence="1">
    <location>
        <begin position="27"/>
        <end position="485"/>
    </location>
</feature>
<dbReference type="EMBL" id="VRYZ01000001">
    <property type="protein sequence ID" value="TXS94692.1"/>
    <property type="molecule type" value="Genomic_DNA"/>
</dbReference>
<keyword evidence="1" id="KW-0732">Signal</keyword>